<dbReference type="Proteomes" id="UP001172101">
    <property type="component" value="Unassembled WGS sequence"/>
</dbReference>
<feature type="non-terminal residue" evidence="4">
    <location>
        <position position="1"/>
    </location>
</feature>
<keyword evidence="1 2" id="KW-0175">Coiled coil</keyword>
<dbReference type="AlphaFoldDB" id="A0AA40B3X8"/>
<dbReference type="GO" id="GO:0005085">
    <property type="term" value="F:guanyl-nucleotide exchange factor activity"/>
    <property type="evidence" value="ECO:0007669"/>
    <property type="project" value="InterPro"/>
</dbReference>
<dbReference type="RefSeq" id="XP_060300096.1">
    <property type="nucleotide sequence ID" value="XM_060435624.1"/>
</dbReference>
<dbReference type="GeneID" id="85318894"/>
<evidence type="ECO:0000313" key="4">
    <source>
        <dbReference type="EMBL" id="KAK0727240.1"/>
    </source>
</evidence>
<dbReference type="InterPro" id="IPR009449">
    <property type="entry name" value="Sec2_N"/>
</dbReference>
<dbReference type="GO" id="GO:0070319">
    <property type="term" value="C:Golgi to plasma membrane transport vesicle"/>
    <property type="evidence" value="ECO:0007669"/>
    <property type="project" value="TreeGrafter"/>
</dbReference>
<keyword evidence="5" id="KW-1185">Reference proteome</keyword>
<gene>
    <name evidence="4" type="ORF">B0T26DRAFT_596711</name>
</gene>
<proteinExistence type="predicted"/>
<dbReference type="PANTHER" id="PTHR14430">
    <property type="entry name" value="RABIN3-RELATED"/>
    <property type="match status" value="1"/>
</dbReference>
<accession>A0AA40B3X8</accession>
<reference evidence="4" key="1">
    <citation type="submission" date="2023-06" db="EMBL/GenBank/DDBJ databases">
        <title>Genome-scale phylogeny and comparative genomics of the fungal order Sordariales.</title>
        <authorList>
            <consortium name="Lawrence Berkeley National Laboratory"/>
            <person name="Hensen N."/>
            <person name="Bonometti L."/>
            <person name="Westerberg I."/>
            <person name="Brannstrom I.O."/>
            <person name="Guillou S."/>
            <person name="Cros-Aarteil S."/>
            <person name="Calhoun S."/>
            <person name="Haridas S."/>
            <person name="Kuo A."/>
            <person name="Mondo S."/>
            <person name="Pangilinan J."/>
            <person name="Riley R."/>
            <person name="LaButti K."/>
            <person name="Andreopoulos B."/>
            <person name="Lipzen A."/>
            <person name="Chen C."/>
            <person name="Yanf M."/>
            <person name="Daum C."/>
            <person name="Ng V."/>
            <person name="Clum A."/>
            <person name="Steindorff A."/>
            <person name="Ohm R."/>
            <person name="Martin F."/>
            <person name="Silar P."/>
            <person name="Natvig D."/>
            <person name="Lalanne C."/>
            <person name="Gautier V."/>
            <person name="Ament-velasquez S.L."/>
            <person name="Kruys A."/>
            <person name="Hutchinson M.I."/>
            <person name="Powell A.J."/>
            <person name="Barry K."/>
            <person name="Miller A.N."/>
            <person name="Grigoriev I.V."/>
            <person name="Debuchy R."/>
            <person name="Gladieux P."/>
            <person name="Thoren M.H."/>
            <person name="Johannesson H."/>
        </authorList>
    </citation>
    <scope>NUCLEOTIDE SEQUENCE</scope>
    <source>
        <strain evidence="4">SMH2392-1A</strain>
    </source>
</reference>
<dbReference type="SUPFAM" id="SSF144284">
    <property type="entry name" value="Sec2 N-terminal region"/>
    <property type="match status" value="1"/>
</dbReference>
<protein>
    <recommendedName>
        <fullName evidence="3">GDP/GTP exchange factor Sec2 N-terminal domain-containing protein</fullName>
    </recommendedName>
</protein>
<feature type="non-terminal residue" evidence="4">
    <location>
        <position position="119"/>
    </location>
</feature>
<dbReference type="GO" id="GO:0006887">
    <property type="term" value="P:exocytosis"/>
    <property type="evidence" value="ECO:0007669"/>
    <property type="project" value="TreeGrafter"/>
</dbReference>
<evidence type="ECO:0000313" key="5">
    <source>
        <dbReference type="Proteomes" id="UP001172101"/>
    </source>
</evidence>
<sequence length="119" mass="13840">SPAVPLSPAPSTDDLLEALTREQALRVEAEGRLSETSREVEELSVSLFEQANEMVATERRARAVLEKRVETLEKRDADKKRRLDRLEGAMDRIDRVRQLLGQTEQQQCRHHHEQERREQ</sequence>
<dbReference type="InterPro" id="IPR040351">
    <property type="entry name" value="RAB3IL/RAB3IP/Sec2"/>
</dbReference>
<dbReference type="Pfam" id="PF06428">
    <property type="entry name" value="Sec2p"/>
    <property type="match status" value="1"/>
</dbReference>
<evidence type="ECO:0000256" key="1">
    <source>
        <dbReference type="ARBA" id="ARBA00023054"/>
    </source>
</evidence>
<evidence type="ECO:0000256" key="2">
    <source>
        <dbReference type="SAM" id="Coils"/>
    </source>
</evidence>
<dbReference type="GO" id="GO:0051286">
    <property type="term" value="C:cell tip"/>
    <property type="evidence" value="ECO:0007669"/>
    <property type="project" value="TreeGrafter"/>
</dbReference>
<organism evidence="4 5">
    <name type="scientific">Lasiosphaeria miniovina</name>
    <dbReference type="NCBI Taxonomy" id="1954250"/>
    <lineage>
        <taxon>Eukaryota</taxon>
        <taxon>Fungi</taxon>
        <taxon>Dikarya</taxon>
        <taxon>Ascomycota</taxon>
        <taxon>Pezizomycotina</taxon>
        <taxon>Sordariomycetes</taxon>
        <taxon>Sordariomycetidae</taxon>
        <taxon>Sordariales</taxon>
        <taxon>Lasiosphaeriaceae</taxon>
        <taxon>Lasiosphaeria</taxon>
    </lineage>
</organism>
<evidence type="ECO:0000259" key="3">
    <source>
        <dbReference type="Pfam" id="PF06428"/>
    </source>
</evidence>
<feature type="coiled-coil region" evidence="2">
    <location>
        <begin position="55"/>
        <end position="106"/>
    </location>
</feature>
<dbReference type="PANTHER" id="PTHR14430:SF4">
    <property type="entry name" value="GDP_GTP EXCHANGE FACTOR SEC2 N-TERMINAL DOMAIN-CONTAINING PROTEIN"/>
    <property type="match status" value="1"/>
</dbReference>
<dbReference type="Gene3D" id="6.10.140.910">
    <property type="match status" value="1"/>
</dbReference>
<comment type="caution">
    <text evidence="4">The sequence shown here is derived from an EMBL/GenBank/DDBJ whole genome shotgun (WGS) entry which is preliminary data.</text>
</comment>
<dbReference type="EMBL" id="JAUIRO010000002">
    <property type="protein sequence ID" value="KAK0727240.1"/>
    <property type="molecule type" value="Genomic_DNA"/>
</dbReference>
<feature type="domain" description="GDP/GTP exchange factor Sec2 N-terminal" evidence="3">
    <location>
        <begin position="14"/>
        <end position="87"/>
    </location>
</feature>
<name>A0AA40B3X8_9PEZI</name>